<dbReference type="InterPro" id="IPR006439">
    <property type="entry name" value="HAD-SF_hydro_IA"/>
</dbReference>
<dbReference type="AlphaFoldDB" id="A0A7W7IX81"/>
<evidence type="ECO:0000256" key="4">
    <source>
        <dbReference type="ARBA" id="ARBA00022842"/>
    </source>
</evidence>
<dbReference type="NCBIfam" id="TIGR01509">
    <property type="entry name" value="HAD-SF-IA-v3"/>
    <property type="match status" value="1"/>
</dbReference>
<dbReference type="Proteomes" id="UP000561681">
    <property type="component" value="Unassembled WGS sequence"/>
</dbReference>
<comment type="cofactor">
    <cofactor evidence="1">
        <name>Mg(2+)</name>
        <dbReference type="ChEBI" id="CHEBI:18420"/>
    </cofactor>
</comment>
<dbReference type="Pfam" id="PF00702">
    <property type="entry name" value="Hydrolase"/>
    <property type="match status" value="1"/>
</dbReference>
<keyword evidence="3" id="KW-0479">Metal-binding</keyword>
<dbReference type="InterPro" id="IPR023198">
    <property type="entry name" value="PGP-like_dom2"/>
</dbReference>
<dbReference type="PANTHER" id="PTHR46193:SF10">
    <property type="entry name" value="6-PHOSPHOGLUCONATE PHOSPHATASE"/>
    <property type="match status" value="1"/>
</dbReference>
<evidence type="ECO:0000313" key="5">
    <source>
        <dbReference type="EMBL" id="MBB4802274.1"/>
    </source>
</evidence>
<dbReference type="SUPFAM" id="SSF56784">
    <property type="entry name" value="HAD-like"/>
    <property type="match status" value="1"/>
</dbReference>
<keyword evidence="6" id="KW-1185">Reference proteome</keyword>
<evidence type="ECO:0000256" key="2">
    <source>
        <dbReference type="ARBA" id="ARBA00006171"/>
    </source>
</evidence>
<protein>
    <submittedName>
        <fullName evidence="5">HAD superfamily hydrolase (TIGR01509 family)</fullName>
    </submittedName>
</protein>
<keyword evidence="4" id="KW-0460">Magnesium</keyword>
<dbReference type="GO" id="GO:0016787">
    <property type="term" value="F:hydrolase activity"/>
    <property type="evidence" value="ECO:0007669"/>
    <property type="project" value="UniProtKB-KW"/>
</dbReference>
<dbReference type="Gene3D" id="3.40.50.1000">
    <property type="entry name" value="HAD superfamily/HAD-like"/>
    <property type="match status" value="1"/>
</dbReference>
<evidence type="ECO:0000256" key="1">
    <source>
        <dbReference type="ARBA" id="ARBA00001946"/>
    </source>
</evidence>
<keyword evidence="5" id="KW-0378">Hydrolase</keyword>
<dbReference type="CDD" id="cd07526">
    <property type="entry name" value="HAD_BPGM_like"/>
    <property type="match status" value="1"/>
</dbReference>
<dbReference type="PANTHER" id="PTHR46193">
    <property type="entry name" value="6-PHOSPHOGLUCONATE PHOSPHATASE"/>
    <property type="match status" value="1"/>
</dbReference>
<dbReference type="SFLD" id="SFLDG01129">
    <property type="entry name" value="C1.5:_HAD__Beta-PGM__Phosphata"/>
    <property type="match status" value="1"/>
</dbReference>
<evidence type="ECO:0000313" key="6">
    <source>
        <dbReference type="Proteomes" id="UP000561681"/>
    </source>
</evidence>
<evidence type="ECO:0000256" key="3">
    <source>
        <dbReference type="ARBA" id="ARBA00022723"/>
    </source>
</evidence>
<gene>
    <name evidence="5" type="ORF">HNP37_002347</name>
</gene>
<dbReference type="InterPro" id="IPR051600">
    <property type="entry name" value="Beta-PGM-like"/>
</dbReference>
<dbReference type="Gene3D" id="1.10.150.240">
    <property type="entry name" value="Putative phosphatase, domain 2"/>
    <property type="match status" value="1"/>
</dbReference>
<dbReference type="SFLD" id="SFLDG01135">
    <property type="entry name" value="C1.5.6:_HAD__Beta-PGM__Phospha"/>
    <property type="match status" value="1"/>
</dbReference>
<sequence length="216" mass="24504">MKIRKMVKCIIFDCDGVLVDTEKIGNGILLEMAQEHGLKMELEEAYHYFNGVSLKNCFLQIEKAIGKNLPEDFEDQYRNRSFQAFLKETKPMPGIFDFLDNLKIPYCTASSGPVDKIRLNLETAGLLDRFEGKIFSSYVIKSWKPDPEIFLHAAKEMGFNIEDCIVVEDSVAGVRAGLKGGFKVYGFANGYNNEDLKKEGAILFNSYEELSVMLRL</sequence>
<name>A0A7W7IX81_9FLAO</name>
<accession>A0A7W7IX81</accession>
<dbReference type="InterPro" id="IPR023214">
    <property type="entry name" value="HAD_sf"/>
</dbReference>
<proteinExistence type="inferred from homology"/>
<dbReference type="GO" id="GO:0046872">
    <property type="term" value="F:metal ion binding"/>
    <property type="evidence" value="ECO:0007669"/>
    <property type="project" value="UniProtKB-KW"/>
</dbReference>
<dbReference type="EMBL" id="JACHLD010000003">
    <property type="protein sequence ID" value="MBB4802274.1"/>
    <property type="molecule type" value="Genomic_DNA"/>
</dbReference>
<dbReference type="RefSeq" id="WP_246453482.1">
    <property type="nucleotide sequence ID" value="NZ_JACHLD010000003.1"/>
</dbReference>
<comment type="similarity">
    <text evidence="2">Belongs to the HAD-like hydrolase superfamily. CbbY/CbbZ/Gph/YieH family.</text>
</comment>
<comment type="caution">
    <text evidence="5">The sequence shown here is derived from an EMBL/GenBank/DDBJ whole genome shotgun (WGS) entry which is preliminary data.</text>
</comment>
<reference evidence="5 6" key="1">
    <citation type="submission" date="2020-08" db="EMBL/GenBank/DDBJ databases">
        <title>Functional genomics of gut bacteria from endangered species of beetles.</title>
        <authorList>
            <person name="Carlos-Shanley C."/>
        </authorList>
    </citation>
    <scope>NUCLEOTIDE SEQUENCE [LARGE SCALE GENOMIC DNA]</scope>
    <source>
        <strain evidence="5 6">S00142</strain>
    </source>
</reference>
<organism evidence="5 6">
    <name type="scientific">Flavobacterium nitrogenifigens</name>
    <dbReference type="NCBI Taxonomy" id="1617283"/>
    <lineage>
        <taxon>Bacteria</taxon>
        <taxon>Pseudomonadati</taxon>
        <taxon>Bacteroidota</taxon>
        <taxon>Flavobacteriia</taxon>
        <taxon>Flavobacteriales</taxon>
        <taxon>Flavobacteriaceae</taxon>
        <taxon>Flavobacterium</taxon>
    </lineage>
</organism>
<dbReference type="SFLD" id="SFLDS00003">
    <property type="entry name" value="Haloacid_Dehalogenase"/>
    <property type="match status" value="1"/>
</dbReference>
<dbReference type="InterPro" id="IPR036412">
    <property type="entry name" value="HAD-like_sf"/>
</dbReference>